<dbReference type="AlphaFoldDB" id="A0A6J7KDB8"/>
<dbReference type="Pfam" id="PF08245">
    <property type="entry name" value="Mur_ligase_M"/>
    <property type="match status" value="1"/>
</dbReference>
<evidence type="ECO:0000256" key="5">
    <source>
        <dbReference type="ARBA" id="ARBA00022618"/>
    </source>
</evidence>
<dbReference type="Gene3D" id="3.90.190.20">
    <property type="entry name" value="Mur ligase, C-terminal domain"/>
    <property type="match status" value="1"/>
</dbReference>
<dbReference type="PANTHER" id="PTHR43692">
    <property type="entry name" value="UDP-N-ACETYLMURAMOYLALANINE--D-GLUTAMATE LIGASE"/>
    <property type="match status" value="1"/>
</dbReference>
<evidence type="ECO:0000259" key="9">
    <source>
        <dbReference type="Pfam" id="PF08245"/>
    </source>
</evidence>
<dbReference type="UniPathway" id="UPA00219"/>
<dbReference type="Gene3D" id="3.40.1190.10">
    <property type="entry name" value="Mur-like, catalytic domain"/>
    <property type="match status" value="1"/>
</dbReference>
<dbReference type="InterPro" id="IPR018109">
    <property type="entry name" value="Folylpolyglutamate_synth_CS"/>
</dbReference>
<dbReference type="SUPFAM" id="SSF53244">
    <property type="entry name" value="MurD-like peptide ligases, peptide-binding domain"/>
    <property type="match status" value="1"/>
</dbReference>
<dbReference type="InterPro" id="IPR013221">
    <property type="entry name" value="Mur_ligase_cen"/>
</dbReference>
<dbReference type="GO" id="GO:0005524">
    <property type="term" value="F:ATP binding"/>
    <property type="evidence" value="ECO:0007669"/>
    <property type="project" value="UniProtKB-KW"/>
</dbReference>
<keyword evidence="5" id="KW-0132">Cell division</keyword>
<dbReference type="GO" id="GO:0009252">
    <property type="term" value="P:peptidoglycan biosynthetic process"/>
    <property type="evidence" value="ECO:0007669"/>
    <property type="project" value="UniProtKB-UniPathway"/>
</dbReference>
<protein>
    <submittedName>
        <fullName evidence="10">Unannotated protein</fullName>
    </submittedName>
</protein>
<dbReference type="InterPro" id="IPR005762">
    <property type="entry name" value="MurD"/>
</dbReference>
<keyword evidence="8" id="KW-0131">Cell cycle</keyword>
<accession>A0A6J7KDB8</accession>
<evidence type="ECO:0000313" key="10">
    <source>
        <dbReference type="EMBL" id="CAB4954168.1"/>
    </source>
</evidence>
<name>A0A6J7KDB8_9ZZZZ</name>
<evidence type="ECO:0000256" key="2">
    <source>
        <dbReference type="ARBA" id="ARBA00004752"/>
    </source>
</evidence>
<evidence type="ECO:0000256" key="4">
    <source>
        <dbReference type="ARBA" id="ARBA00022598"/>
    </source>
</evidence>
<keyword evidence="7" id="KW-0067">ATP-binding</keyword>
<proteinExistence type="inferred from homology"/>
<gene>
    <name evidence="10" type="ORF">UFOPK3773_01583</name>
</gene>
<dbReference type="GO" id="GO:0004326">
    <property type="term" value="F:tetrahydrofolylpolyglutamate synthase activity"/>
    <property type="evidence" value="ECO:0007669"/>
    <property type="project" value="InterPro"/>
</dbReference>
<dbReference type="Gene3D" id="3.40.50.720">
    <property type="entry name" value="NAD(P)-binding Rossmann-like Domain"/>
    <property type="match status" value="1"/>
</dbReference>
<dbReference type="GO" id="GO:0008360">
    <property type="term" value="P:regulation of cell shape"/>
    <property type="evidence" value="ECO:0007669"/>
    <property type="project" value="InterPro"/>
</dbReference>
<evidence type="ECO:0000256" key="3">
    <source>
        <dbReference type="ARBA" id="ARBA00022490"/>
    </source>
</evidence>
<organism evidence="10">
    <name type="scientific">freshwater metagenome</name>
    <dbReference type="NCBI Taxonomy" id="449393"/>
    <lineage>
        <taxon>unclassified sequences</taxon>
        <taxon>metagenomes</taxon>
        <taxon>ecological metagenomes</taxon>
    </lineage>
</organism>
<evidence type="ECO:0000256" key="7">
    <source>
        <dbReference type="ARBA" id="ARBA00022840"/>
    </source>
</evidence>
<comment type="subcellular location">
    <subcellularLocation>
        <location evidence="1">Cytoplasm</location>
    </subcellularLocation>
</comment>
<dbReference type="InterPro" id="IPR036615">
    <property type="entry name" value="Mur_ligase_C_dom_sf"/>
</dbReference>
<dbReference type="PANTHER" id="PTHR43692:SF1">
    <property type="entry name" value="UDP-N-ACETYLMURAMOYLALANINE--D-GLUTAMATE LIGASE"/>
    <property type="match status" value="1"/>
</dbReference>
<keyword evidence="4" id="KW-0436">Ligase</keyword>
<keyword evidence="6" id="KW-0547">Nucleotide-binding</keyword>
<dbReference type="EMBL" id="CAFBNF010000199">
    <property type="protein sequence ID" value="CAB4954168.1"/>
    <property type="molecule type" value="Genomic_DNA"/>
</dbReference>
<dbReference type="GO" id="GO:0008764">
    <property type="term" value="F:UDP-N-acetylmuramoylalanine-D-glutamate ligase activity"/>
    <property type="evidence" value="ECO:0007669"/>
    <property type="project" value="InterPro"/>
</dbReference>
<dbReference type="HAMAP" id="MF_00639">
    <property type="entry name" value="MurD"/>
    <property type="match status" value="1"/>
</dbReference>
<dbReference type="GO" id="GO:0051301">
    <property type="term" value="P:cell division"/>
    <property type="evidence" value="ECO:0007669"/>
    <property type="project" value="UniProtKB-KW"/>
</dbReference>
<dbReference type="SUPFAM" id="SSF53623">
    <property type="entry name" value="MurD-like peptide ligases, catalytic domain"/>
    <property type="match status" value="1"/>
</dbReference>
<comment type="pathway">
    <text evidence="2">Cell wall biogenesis; peptidoglycan biosynthesis.</text>
</comment>
<evidence type="ECO:0000256" key="6">
    <source>
        <dbReference type="ARBA" id="ARBA00022741"/>
    </source>
</evidence>
<feature type="domain" description="Mur ligase central" evidence="9">
    <location>
        <begin position="129"/>
        <end position="314"/>
    </location>
</feature>
<dbReference type="GO" id="GO:0005737">
    <property type="term" value="C:cytoplasm"/>
    <property type="evidence" value="ECO:0007669"/>
    <property type="project" value="UniProtKB-SubCell"/>
</dbReference>
<dbReference type="InterPro" id="IPR036565">
    <property type="entry name" value="Mur-like_cat_sf"/>
</dbReference>
<dbReference type="PROSITE" id="PS01011">
    <property type="entry name" value="FOLYLPOLYGLU_SYNT_1"/>
    <property type="match status" value="1"/>
</dbReference>
<evidence type="ECO:0000256" key="1">
    <source>
        <dbReference type="ARBA" id="ARBA00004496"/>
    </source>
</evidence>
<keyword evidence="3" id="KW-0963">Cytoplasm</keyword>
<dbReference type="NCBIfam" id="TIGR01087">
    <property type="entry name" value="murD"/>
    <property type="match status" value="1"/>
</dbReference>
<dbReference type="SUPFAM" id="SSF51984">
    <property type="entry name" value="MurCD N-terminal domain"/>
    <property type="match status" value="1"/>
</dbReference>
<dbReference type="Pfam" id="PF21799">
    <property type="entry name" value="MurD-like_N"/>
    <property type="match status" value="1"/>
</dbReference>
<sequence>MIDVWALSRTSSAAEWAAAHVGVAGLGVAGFGCADALVHVGARVTVTDAGTTGSLVERATLLEILGATVRLGDGDSLPDGLDLLVVSPGLPPAHPIIAAALSAGIPVWGELELAWRLRDPLSPPDWLMVTGTNGKTTVTLMLESMLRATGARTVAAGNIGRSLVEVVMDPAGYDVLAIEVGAPQLPFVHTISPFAAVCLNVAEDHVDHFGSYDAYRAAKARLYERTQVAAVYNADDVETERMVEDADVVEGCRAVGFTLGVPGRSMLGIVDDLMVDRAFVEHRDTHALELAEISDVRPFAPHNVANALAAAALARAWGATPSQVREGLLAFTPAGHRIADAGEFEGVNYVDDSKATNCHAAQTALLAYGHVVWIAGGLAKGQSFDDLVVAVRDRLRGVVLLGADREVISDALARHAPNVPVVTVARTDTGAMDDVVRAAHGLSLPGDTVVLAPGCASWDMFDNYAHRGDAFAAAVSSMVGGDQ</sequence>
<reference evidence="10" key="1">
    <citation type="submission" date="2020-05" db="EMBL/GenBank/DDBJ databases">
        <authorList>
            <person name="Chiriac C."/>
            <person name="Salcher M."/>
            <person name="Ghai R."/>
            <person name="Kavagutti S V."/>
        </authorList>
    </citation>
    <scope>NUCLEOTIDE SEQUENCE</scope>
</reference>
<evidence type="ECO:0000256" key="8">
    <source>
        <dbReference type="ARBA" id="ARBA00023306"/>
    </source>
</evidence>